<sequence length="116" mass="13958">MFQIKRFDSDHTCSIDFRQGRHRQATSDVIVELIKHRYADASRKSYAPIDIIVDMNRDYGVTLPYKKTWNANKKAQKINGVRLWRMFWNKKKSCSKISLIIDYHDHFKYFFMSLHP</sequence>
<evidence type="ECO:0000313" key="1">
    <source>
        <dbReference type="EMBL" id="CAH9082483.1"/>
    </source>
</evidence>
<gene>
    <name evidence="1" type="ORF">CEPIT_LOCUS8104</name>
</gene>
<keyword evidence="2" id="KW-1185">Reference proteome</keyword>
<comment type="caution">
    <text evidence="1">The sequence shown here is derived from an EMBL/GenBank/DDBJ whole genome shotgun (WGS) entry which is preliminary data.</text>
</comment>
<evidence type="ECO:0000313" key="2">
    <source>
        <dbReference type="Proteomes" id="UP001152523"/>
    </source>
</evidence>
<proteinExistence type="predicted"/>
<accession>A0AAV0CVJ4</accession>
<dbReference type="AlphaFoldDB" id="A0AAV0CVJ4"/>
<name>A0AAV0CVJ4_9ASTE</name>
<dbReference type="EMBL" id="CAMAPF010000038">
    <property type="protein sequence ID" value="CAH9082483.1"/>
    <property type="molecule type" value="Genomic_DNA"/>
</dbReference>
<dbReference type="Proteomes" id="UP001152523">
    <property type="component" value="Unassembled WGS sequence"/>
</dbReference>
<reference evidence="1" key="1">
    <citation type="submission" date="2022-07" db="EMBL/GenBank/DDBJ databases">
        <authorList>
            <person name="Macas J."/>
            <person name="Novak P."/>
            <person name="Neumann P."/>
        </authorList>
    </citation>
    <scope>NUCLEOTIDE SEQUENCE</scope>
</reference>
<organism evidence="1 2">
    <name type="scientific">Cuscuta epithymum</name>
    <dbReference type="NCBI Taxonomy" id="186058"/>
    <lineage>
        <taxon>Eukaryota</taxon>
        <taxon>Viridiplantae</taxon>
        <taxon>Streptophyta</taxon>
        <taxon>Embryophyta</taxon>
        <taxon>Tracheophyta</taxon>
        <taxon>Spermatophyta</taxon>
        <taxon>Magnoliopsida</taxon>
        <taxon>eudicotyledons</taxon>
        <taxon>Gunneridae</taxon>
        <taxon>Pentapetalae</taxon>
        <taxon>asterids</taxon>
        <taxon>lamiids</taxon>
        <taxon>Solanales</taxon>
        <taxon>Convolvulaceae</taxon>
        <taxon>Cuscuteae</taxon>
        <taxon>Cuscuta</taxon>
        <taxon>Cuscuta subgen. Cuscuta</taxon>
    </lineage>
</organism>
<protein>
    <submittedName>
        <fullName evidence="1">Uncharacterized protein</fullName>
    </submittedName>
</protein>